<name>A0AAN6XRB5_9PEZI</name>
<comment type="caution">
    <text evidence="1">The sequence shown here is derived from an EMBL/GenBank/DDBJ whole genome shotgun (WGS) entry which is preliminary data.</text>
</comment>
<protein>
    <recommendedName>
        <fullName evidence="3">F-box domain-containing protein</fullName>
    </recommendedName>
</protein>
<sequence length="466" mass="52271">MDLQTVIHAPGVEKDQRGSPLYRVPEEILGLIIKELDGDVVALLCVGQVSRRLRRNAHAELLPHDLNSGTYYWRAESVVFLSNLRVQYTALKNRSESDWRMLRNLLRQDRLCQSCVAYSKANGEPWDGCKFICPDPAYILHCAGCETVHPSSAFSIKEKAQEDSLRLCIGREVPLRLCEHKFIRWDDVENQLLLLAESRRRGGLAPTVCELVCDHESHKQNSGSLDSDTKMEWVPRLRVAVNSRSDVAVECFWIATHRVPLNDQGRINAQDMASVFDADLKGDAKFIIAEAGRTAGVYQAMRCFGDPSCTCLTYQNDTDPAAAVAPGESDTCYSLHYSVSPMYLSSRNHSGSGEESIDVQRLIYSEEAGSALIEITYKRAIGRFDIGDMLSLVRLEREEAQAVKPNPPHFWFHAVDRASYALDQDVTAVGHHVWPACHNTACGNYLLTRQATHCPANESDRKLYDN</sequence>
<reference evidence="1" key="2">
    <citation type="submission" date="2023-05" db="EMBL/GenBank/DDBJ databases">
        <authorList>
            <consortium name="Lawrence Berkeley National Laboratory"/>
            <person name="Steindorff A."/>
            <person name="Hensen N."/>
            <person name="Bonometti L."/>
            <person name="Westerberg I."/>
            <person name="Brannstrom I.O."/>
            <person name="Guillou S."/>
            <person name="Cros-Aarteil S."/>
            <person name="Calhoun S."/>
            <person name="Haridas S."/>
            <person name="Kuo A."/>
            <person name="Mondo S."/>
            <person name="Pangilinan J."/>
            <person name="Riley R."/>
            <person name="Labutti K."/>
            <person name="Andreopoulos B."/>
            <person name="Lipzen A."/>
            <person name="Chen C."/>
            <person name="Yanf M."/>
            <person name="Daum C."/>
            <person name="Ng V."/>
            <person name="Clum A."/>
            <person name="Ohm R."/>
            <person name="Martin F."/>
            <person name="Silar P."/>
            <person name="Natvig D."/>
            <person name="Lalanne C."/>
            <person name="Gautier V."/>
            <person name="Ament-Velasquez S.L."/>
            <person name="Kruys A."/>
            <person name="Hutchinson M.I."/>
            <person name="Powell A.J."/>
            <person name="Barry K."/>
            <person name="Miller A.N."/>
            <person name="Grigoriev I.V."/>
            <person name="Debuchy R."/>
            <person name="Gladieux P."/>
            <person name="Thoren M.H."/>
            <person name="Johannesson H."/>
        </authorList>
    </citation>
    <scope>NUCLEOTIDE SEQUENCE</scope>
    <source>
        <strain evidence="1">CBS 315.58</strain>
    </source>
</reference>
<proteinExistence type="predicted"/>
<evidence type="ECO:0008006" key="3">
    <source>
        <dbReference type="Google" id="ProtNLM"/>
    </source>
</evidence>
<dbReference type="AlphaFoldDB" id="A0AAN6XRB5"/>
<evidence type="ECO:0000313" key="2">
    <source>
        <dbReference type="Proteomes" id="UP001303160"/>
    </source>
</evidence>
<accession>A0AAN6XRB5</accession>
<reference evidence="1" key="1">
    <citation type="journal article" date="2023" name="Mol. Phylogenet. Evol.">
        <title>Genome-scale phylogeny and comparative genomics of the fungal order Sordariales.</title>
        <authorList>
            <person name="Hensen N."/>
            <person name="Bonometti L."/>
            <person name="Westerberg I."/>
            <person name="Brannstrom I.O."/>
            <person name="Guillou S."/>
            <person name="Cros-Aarteil S."/>
            <person name="Calhoun S."/>
            <person name="Haridas S."/>
            <person name="Kuo A."/>
            <person name="Mondo S."/>
            <person name="Pangilinan J."/>
            <person name="Riley R."/>
            <person name="LaButti K."/>
            <person name="Andreopoulos B."/>
            <person name="Lipzen A."/>
            <person name="Chen C."/>
            <person name="Yan M."/>
            <person name="Daum C."/>
            <person name="Ng V."/>
            <person name="Clum A."/>
            <person name="Steindorff A."/>
            <person name="Ohm R.A."/>
            <person name="Martin F."/>
            <person name="Silar P."/>
            <person name="Natvig D.O."/>
            <person name="Lalanne C."/>
            <person name="Gautier V."/>
            <person name="Ament-Velasquez S.L."/>
            <person name="Kruys A."/>
            <person name="Hutchinson M.I."/>
            <person name="Powell A.J."/>
            <person name="Barry K."/>
            <person name="Miller A.N."/>
            <person name="Grigoriev I.V."/>
            <person name="Debuchy R."/>
            <person name="Gladieux P."/>
            <person name="Hiltunen Thoren M."/>
            <person name="Johannesson H."/>
        </authorList>
    </citation>
    <scope>NUCLEOTIDE SEQUENCE</scope>
    <source>
        <strain evidence="1">CBS 315.58</strain>
    </source>
</reference>
<gene>
    <name evidence="1" type="ORF">QBC40DRAFT_249513</name>
</gene>
<dbReference type="Proteomes" id="UP001303160">
    <property type="component" value="Unassembled WGS sequence"/>
</dbReference>
<organism evidence="1 2">
    <name type="scientific">Triangularia verruculosa</name>
    <dbReference type="NCBI Taxonomy" id="2587418"/>
    <lineage>
        <taxon>Eukaryota</taxon>
        <taxon>Fungi</taxon>
        <taxon>Dikarya</taxon>
        <taxon>Ascomycota</taxon>
        <taxon>Pezizomycotina</taxon>
        <taxon>Sordariomycetes</taxon>
        <taxon>Sordariomycetidae</taxon>
        <taxon>Sordariales</taxon>
        <taxon>Podosporaceae</taxon>
        <taxon>Triangularia</taxon>
    </lineage>
</organism>
<keyword evidence="2" id="KW-1185">Reference proteome</keyword>
<evidence type="ECO:0000313" key="1">
    <source>
        <dbReference type="EMBL" id="KAK4205121.1"/>
    </source>
</evidence>
<dbReference type="EMBL" id="MU863878">
    <property type="protein sequence ID" value="KAK4205121.1"/>
    <property type="molecule type" value="Genomic_DNA"/>
</dbReference>